<reference evidence="2" key="1">
    <citation type="journal article" date="2019" name="Sci. Rep.">
        <title>Draft genome of Tanacetum cinerariifolium, the natural source of mosquito coil.</title>
        <authorList>
            <person name="Yamashiro T."/>
            <person name="Shiraishi A."/>
            <person name="Satake H."/>
            <person name="Nakayama K."/>
        </authorList>
    </citation>
    <scope>NUCLEOTIDE SEQUENCE</scope>
</reference>
<dbReference type="InterPro" id="IPR005174">
    <property type="entry name" value="KIB1-4_b-propeller"/>
</dbReference>
<evidence type="ECO:0000259" key="1">
    <source>
        <dbReference type="Pfam" id="PF03478"/>
    </source>
</evidence>
<dbReference type="EMBL" id="BKCJ010003852">
    <property type="protein sequence ID" value="GEU57565.1"/>
    <property type="molecule type" value="Genomic_DNA"/>
</dbReference>
<gene>
    <name evidence="2" type="ORF">Tci_029543</name>
</gene>
<accession>A0A6L2LBC5</accession>
<dbReference type="Pfam" id="PF03478">
    <property type="entry name" value="Beta-prop_KIB1-4"/>
    <property type="match status" value="1"/>
</dbReference>
<sequence length="262" mass="29231">MGWSNMLPEVLNLVARKHIVFYEDYPSFAGVCKSWHLAALQAAKGNGPPSRLPIQLPEVYGKLCMSSCGWLVTVADDHSSQLINPLSCEIFNLPKIDTVPRFVDTSVLHNSISKLLFLAQSSLVVVVWGSGELGFCRIGDNKWTTLDDDGWDGKIMDIICYNDRVYAYDCNYNIRAWDVYGEDPNQIVDVTRMPLDEVYACADVDLGGACILGLDDGDRKRLLVVNRKGVVDYDVVDNHVVDYDNDSLDGVFYETEFSSLGI</sequence>
<dbReference type="InterPro" id="IPR050942">
    <property type="entry name" value="F-box_BR-signaling"/>
</dbReference>
<dbReference type="PANTHER" id="PTHR44259:SF108">
    <property type="entry name" value="F-BOX PROTEIN SKIP23-LIKE"/>
    <property type="match status" value="1"/>
</dbReference>
<evidence type="ECO:0000313" key="2">
    <source>
        <dbReference type="EMBL" id="GEU57565.1"/>
    </source>
</evidence>
<dbReference type="PANTHER" id="PTHR44259">
    <property type="entry name" value="OS07G0183000 PROTEIN-RELATED"/>
    <property type="match status" value="1"/>
</dbReference>
<comment type="caution">
    <text evidence="2">The sequence shown here is derived from an EMBL/GenBank/DDBJ whole genome shotgun (WGS) entry which is preliminary data.</text>
</comment>
<organism evidence="2">
    <name type="scientific">Tanacetum cinerariifolium</name>
    <name type="common">Dalmatian daisy</name>
    <name type="synonym">Chrysanthemum cinerariifolium</name>
    <dbReference type="NCBI Taxonomy" id="118510"/>
    <lineage>
        <taxon>Eukaryota</taxon>
        <taxon>Viridiplantae</taxon>
        <taxon>Streptophyta</taxon>
        <taxon>Embryophyta</taxon>
        <taxon>Tracheophyta</taxon>
        <taxon>Spermatophyta</taxon>
        <taxon>Magnoliopsida</taxon>
        <taxon>eudicotyledons</taxon>
        <taxon>Gunneridae</taxon>
        <taxon>Pentapetalae</taxon>
        <taxon>asterids</taxon>
        <taxon>campanulids</taxon>
        <taxon>Asterales</taxon>
        <taxon>Asteraceae</taxon>
        <taxon>Asteroideae</taxon>
        <taxon>Anthemideae</taxon>
        <taxon>Anthemidinae</taxon>
        <taxon>Tanacetum</taxon>
    </lineage>
</organism>
<protein>
    <recommendedName>
        <fullName evidence="1">KIB1-4 beta-propeller domain-containing protein</fullName>
    </recommendedName>
</protein>
<name>A0A6L2LBC5_TANCI</name>
<proteinExistence type="predicted"/>
<feature type="domain" description="KIB1-4 beta-propeller" evidence="1">
    <location>
        <begin position="53"/>
        <end position="247"/>
    </location>
</feature>
<dbReference type="AlphaFoldDB" id="A0A6L2LBC5"/>